<proteinExistence type="predicted"/>
<evidence type="ECO:0000256" key="2">
    <source>
        <dbReference type="SAM" id="SignalP"/>
    </source>
</evidence>
<gene>
    <name evidence="3" type="ORF">HPB52_002676</name>
</gene>
<evidence type="ECO:0000313" key="4">
    <source>
        <dbReference type="Proteomes" id="UP000821837"/>
    </source>
</evidence>
<evidence type="ECO:0000256" key="1">
    <source>
        <dbReference type="SAM" id="MobiDB-lite"/>
    </source>
</evidence>
<evidence type="ECO:0008006" key="5">
    <source>
        <dbReference type="Google" id="ProtNLM"/>
    </source>
</evidence>
<reference evidence="3" key="1">
    <citation type="journal article" date="2020" name="Cell">
        <title>Large-Scale Comparative Analyses of Tick Genomes Elucidate Their Genetic Diversity and Vector Capacities.</title>
        <authorList>
            <consortium name="Tick Genome and Microbiome Consortium (TIGMIC)"/>
            <person name="Jia N."/>
            <person name="Wang J."/>
            <person name="Shi W."/>
            <person name="Du L."/>
            <person name="Sun Y."/>
            <person name="Zhan W."/>
            <person name="Jiang J.F."/>
            <person name="Wang Q."/>
            <person name="Zhang B."/>
            <person name="Ji P."/>
            <person name="Bell-Sakyi L."/>
            <person name="Cui X.M."/>
            <person name="Yuan T.T."/>
            <person name="Jiang B.G."/>
            <person name="Yang W.F."/>
            <person name="Lam T.T."/>
            <person name="Chang Q.C."/>
            <person name="Ding S.J."/>
            <person name="Wang X.J."/>
            <person name="Zhu J.G."/>
            <person name="Ruan X.D."/>
            <person name="Zhao L."/>
            <person name="Wei J.T."/>
            <person name="Ye R.Z."/>
            <person name="Que T.C."/>
            <person name="Du C.H."/>
            <person name="Zhou Y.H."/>
            <person name="Cheng J.X."/>
            <person name="Dai P.F."/>
            <person name="Guo W.B."/>
            <person name="Han X.H."/>
            <person name="Huang E.J."/>
            <person name="Li L.F."/>
            <person name="Wei W."/>
            <person name="Gao Y.C."/>
            <person name="Liu J.Z."/>
            <person name="Shao H.Z."/>
            <person name="Wang X."/>
            <person name="Wang C.C."/>
            <person name="Yang T.C."/>
            <person name="Huo Q.B."/>
            <person name="Li W."/>
            <person name="Chen H.Y."/>
            <person name="Chen S.E."/>
            <person name="Zhou L.G."/>
            <person name="Ni X.B."/>
            <person name="Tian J.H."/>
            <person name="Sheng Y."/>
            <person name="Liu T."/>
            <person name="Pan Y.S."/>
            <person name="Xia L.Y."/>
            <person name="Li J."/>
            <person name="Zhao F."/>
            <person name="Cao W.C."/>
        </authorList>
    </citation>
    <scope>NUCLEOTIDE SEQUENCE</scope>
    <source>
        <strain evidence="3">Rsan-2018</strain>
    </source>
</reference>
<comment type="caution">
    <text evidence="3">The sequence shown here is derived from an EMBL/GenBank/DDBJ whole genome shotgun (WGS) entry which is preliminary data.</text>
</comment>
<feature type="region of interest" description="Disordered" evidence="1">
    <location>
        <begin position="66"/>
        <end position="92"/>
    </location>
</feature>
<reference evidence="3" key="2">
    <citation type="submission" date="2021-09" db="EMBL/GenBank/DDBJ databases">
        <authorList>
            <person name="Jia N."/>
            <person name="Wang J."/>
            <person name="Shi W."/>
            <person name="Du L."/>
            <person name="Sun Y."/>
            <person name="Zhan W."/>
            <person name="Jiang J."/>
            <person name="Wang Q."/>
            <person name="Zhang B."/>
            <person name="Ji P."/>
            <person name="Sakyi L.B."/>
            <person name="Cui X."/>
            <person name="Yuan T."/>
            <person name="Jiang B."/>
            <person name="Yang W."/>
            <person name="Lam T.T.-Y."/>
            <person name="Chang Q."/>
            <person name="Ding S."/>
            <person name="Wang X."/>
            <person name="Zhu J."/>
            <person name="Ruan X."/>
            <person name="Zhao L."/>
            <person name="Wei J."/>
            <person name="Que T."/>
            <person name="Du C."/>
            <person name="Cheng J."/>
            <person name="Dai P."/>
            <person name="Han X."/>
            <person name="Huang E."/>
            <person name="Gao Y."/>
            <person name="Liu J."/>
            <person name="Shao H."/>
            <person name="Ye R."/>
            <person name="Li L."/>
            <person name="Wei W."/>
            <person name="Wang X."/>
            <person name="Wang C."/>
            <person name="Huo Q."/>
            <person name="Li W."/>
            <person name="Guo W."/>
            <person name="Chen H."/>
            <person name="Chen S."/>
            <person name="Zhou L."/>
            <person name="Zhou L."/>
            <person name="Ni X."/>
            <person name="Tian J."/>
            <person name="Zhou Y."/>
            <person name="Sheng Y."/>
            <person name="Liu T."/>
            <person name="Pan Y."/>
            <person name="Xia L."/>
            <person name="Li J."/>
            <person name="Zhao F."/>
            <person name="Cao W."/>
        </authorList>
    </citation>
    <scope>NUCLEOTIDE SEQUENCE</scope>
    <source>
        <strain evidence="3">Rsan-2018</strain>
        <tissue evidence="3">Larvae</tissue>
    </source>
</reference>
<protein>
    <recommendedName>
        <fullName evidence="5">Secreted protein</fullName>
    </recommendedName>
</protein>
<name>A0A9D4QGV6_RHISA</name>
<feature type="chain" id="PRO_5038934726" description="Secreted protein" evidence="2">
    <location>
        <begin position="22"/>
        <end position="170"/>
    </location>
</feature>
<keyword evidence="2" id="KW-0732">Signal</keyword>
<feature type="compositionally biased region" description="Basic and acidic residues" evidence="1">
    <location>
        <begin position="67"/>
        <end position="80"/>
    </location>
</feature>
<dbReference type="EMBL" id="JABSTV010001245">
    <property type="protein sequence ID" value="KAH7982027.1"/>
    <property type="molecule type" value="Genomic_DNA"/>
</dbReference>
<feature type="signal peptide" evidence="2">
    <location>
        <begin position="1"/>
        <end position="21"/>
    </location>
</feature>
<dbReference type="Proteomes" id="UP000821837">
    <property type="component" value="Chromosome 1"/>
</dbReference>
<sequence>MALHATVVVSVLLRAQRACFAHFASVDLSAGTLSRCISTARKHRARHTLKVLGGRVSEAACRRGVTRKPDGAADPLERFSSRQGKSSHERKHKRVAIMEDLQSQRPFGPMSGLNAYLVAGVLGIKSPKHIGLKASDVDDGVSRLYKRPKASAQGQRQCQPNCNVSCGAAR</sequence>
<keyword evidence="4" id="KW-1185">Reference proteome</keyword>
<organism evidence="3 4">
    <name type="scientific">Rhipicephalus sanguineus</name>
    <name type="common">Brown dog tick</name>
    <name type="synonym">Ixodes sanguineus</name>
    <dbReference type="NCBI Taxonomy" id="34632"/>
    <lineage>
        <taxon>Eukaryota</taxon>
        <taxon>Metazoa</taxon>
        <taxon>Ecdysozoa</taxon>
        <taxon>Arthropoda</taxon>
        <taxon>Chelicerata</taxon>
        <taxon>Arachnida</taxon>
        <taxon>Acari</taxon>
        <taxon>Parasitiformes</taxon>
        <taxon>Ixodida</taxon>
        <taxon>Ixodoidea</taxon>
        <taxon>Ixodidae</taxon>
        <taxon>Rhipicephalinae</taxon>
        <taxon>Rhipicephalus</taxon>
        <taxon>Rhipicephalus</taxon>
    </lineage>
</organism>
<evidence type="ECO:0000313" key="3">
    <source>
        <dbReference type="EMBL" id="KAH7982027.1"/>
    </source>
</evidence>
<dbReference type="AlphaFoldDB" id="A0A9D4QGV6"/>
<accession>A0A9D4QGV6</accession>